<evidence type="ECO:0008006" key="3">
    <source>
        <dbReference type="Google" id="ProtNLM"/>
    </source>
</evidence>
<gene>
    <name evidence="1" type="ORF">ACFSQW_16745</name>
</gene>
<dbReference type="RefSeq" id="WP_210352877.1">
    <property type="nucleotide sequence ID" value="NZ_JAEQMU010000001.1"/>
</dbReference>
<evidence type="ECO:0000313" key="2">
    <source>
        <dbReference type="Proteomes" id="UP001597440"/>
    </source>
</evidence>
<comment type="caution">
    <text evidence="1">The sequence shown here is derived from an EMBL/GenBank/DDBJ whole genome shotgun (WGS) entry which is preliminary data.</text>
</comment>
<dbReference type="EMBL" id="JBHULD010000018">
    <property type="protein sequence ID" value="MFD2556043.1"/>
    <property type="molecule type" value="Genomic_DNA"/>
</dbReference>
<organism evidence="1 2">
    <name type="scientific">Sphingobacterium tabacisoli</name>
    <dbReference type="NCBI Taxonomy" id="2044855"/>
    <lineage>
        <taxon>Bacteria</taxon>
        <taxon>Pseudomonadati</taxon>
        <taxon>Bacteroidota</taxon>
        <taxon>Sphingobacteriia</taxon>
        <taxon>Sphingobacteriales</taxon>
        <taxon>Sphingobacteriaceae</taxon>
        <taxon>Sphingobacterium</taxon>
    </lineage>
</organism>
<reference evidence="2" key="1">
    <citation type="journal article" date="2019" name="Int. J. Syst. Evol. Microbiol.">
        <title>The Global Catalogue of Microorganisms (GCM) 10K type strain sequencing project: providing services to taxonomists for standard genome sequencing and annotation.</title>
        <authorList>
            <consortium name="The Broad Institute Genomics Platform"/>
            <consortium name="The Broad Institute Genome Sequencing Center for Infectious Disease"/>
            <person name="Wu L."/>
            <person name="Ma J."/>
        </authorList>
    </citation>
    <scope>NUCLEOTIDE SEQUENCE [LARGE SCALE GENOMIC DNA]</scope>
    <source>
        <strain evidence="2">KCTC 52298</strain>
    </source>
</reference>
<accession>A0ABW5L5L5</accession>
<sequence length="375" mass="43965">MSKETLSNDSTKKQLGFEYQKLIALEHCLNAKNGEHVYIECFGDVQYDNESIEVKHHEGESNLTSNSVDVWKTLKNLVLEYDRLKSNDRFILHTTQRIQSDSIFYDWNSLKKDKKYTKLKDQSITASSKPFKDIIFDTKIITKNNLLEILDKFQIKSNEPKVAEKLNQLKEHATFKLIAEELRGAAIGILVQWITERAIDNSDKWEINITDFNRDLQFSLRQFTTDKTPFPSIDKIERDDSNLEKEYKFIKNLNAISLKKQDLHQAFEDYVRSEGAYEELIVRNPTLADNLIVYESDITTEIATEKSHLSYSLSEDSFLDNSHIEKSRDVYFKCIKREHNQIKGVSDTQKYYRNGRIHNIIETTDFEWLFSKTDI</sequence>
<dbReference type="Proteomes" id="UP001597440">
    <property type="component" value="Unassembled WGS sequence"/>
</dbReference>
<evidence type="ECO:0000313" key="1">
    <source>
        <dbReference type="EMBL" id="MFD2556043.1"/>
    </source>
</evidence>
<keyword evidence="2" id="KW-1185">Reference proteome</keyword>
<proteinExistence type="predicted"/>
<name>A0ABW5L5L5_9SPHI</name>
<protein>
    <recommendedName>
        <fullName evidence="3">CD-NTase associated protein 4-like DNA endonuclease domain-containing protein</fullName>
    </recommendedName>
</protein>